<evidence type="ECO:0000256" key="1">
    <source>
        <dbReference type="ARBA" id="ARBA00004123"/>
    </source>
</evidence>
<evidence type="ECO:0000256" key="3">
    <source>
        <dbReference type="ARBA" id="ARBA00023015"/>
    </source>
</evidence>
<dbReference type="InterPro" id="IPR023393">
    <property type="entry name" value="START-like_dom_sf"/>
</dbReference>
<evidence type="ECO:0000256" key="2">
    <source>
        <dbReference type="ARBA" id="ARBA00006789"/>
    </source>
</evidence>
<dbReference type="SUPFAM" id="SSF46689">
    <property type="entry name" value="Homeodomain-like"/>
    <property type="match status" value="1"/>
</dbReference>
<evidence type="ECO:0000313" key="16">
    <source>
        <dbReference type="Proteomes" id="UP001630127"/>
    </source>
</evidence>
<name>A0ABD2YQX5_9GENT</name>
<evidence type="ECO:0000256" key="8">
    <source>
        <dbReference type="ARBA" id="ARBA00023242"/>
    </source>
</evidence>
<evidence type="ECO:0000256" key="12">
    <source>
        <dbReference type="SAM" id="MobiDB-lite"/>
    </source>
</evidence>
<evidence type="ECO:0000256" key="5">
    <source>
        <dbReference type="ARBA" id="ARBA00023125"/>
    </source>
</evidence>
<feature type="compositionally biased region" description="Basic residues" evidence="12">
    <location>
        <begin position="80"/>
        <end position="89"/>
    </location>
</feature>
<dbReference type="CDD" id="cd00086">
    <property type="entry name" value="homeodomain"/>
    <property type="match status" value="1"/>
</dbReference>
<reference evidence="15 16" key="1">
    <citation type="submission" date="2024-11" db="EMBL/GenBank/DDBJ databases">
        <title>A near-complete genome assembly of Cinchona calisaya.</title>
        <authorList>
            <person name="Lian D.C."/>
            <person name="Zhao X.W."/>
            <person name="Wei L."/>
        </authorList>
    </citation>
    <scope>NUCLEOTIDE SEQUENCE [LARGE SCALE GENOMIC DNA]</scope>
    <source>
        <tissue evidence="15">Nenye</tissue>
    </source>
</reference>
<keyword evidence="6 9" id="KW-0371">Homeobox</keyword>
<gene>
    <name evidence="15" type="ORF">ACH5RR_029159</name>
</gene>
<dbReference type="InterPro" id="IPR057993">
    <property type="entry name" value="HD-Zip_IV_C"/>
</dbReference>
<evidence type="ECO:0000256" key="6">
    <source>
        <dbReference type="ARBA" id="ARBA00023155"/>
    </source>
</evidence>
<dbReference type="GO" id="GO:0003677">
    <property type="term" value="F:DNA binding"/>
    <property type="evidence" value="ECO:0007669"/>
    <property type="project" value="UniProtKB-UniRule"/>
</dbReference>
<dbReference type="Gene3D" id="1.10.10.60">
    <property type="entry name" value="Homeodomain-like"/>
    <property type="match status" value="1"/>
</dbReference>
<accession>A0ABD2YQX5</accession>
<dbReference type="PROSITE" id="PS50848">
    <property type="entry name" value="START"/>
    <property type="match status" value="1"/>
</dbReference>
<dbReference type="Pfam" id="PF00046">
    <property type="entry name" value="Homeodomain"/>
    <property type="match status" value="1"/>
</dbReference>
<comment type="subcellular location">
    <subcellularLocation>
        <location evidence="1 9 10">Nucleus</location>
    </subcellularLocation>
</comment>
<comment type="similarity">
    <text evidence="2">Belongs to the HD-ZIP homeobox family. Class IV subfamily.</text>
</comment>
<keyword evidence="8 9" id="KW-0539">Nucleus</keyword>
<dbReference type="InterPro" id="IPR042160">
    <property type="entry name" value="HD-Zip_IV"/>
</dbReference>
<protein>
    <submittedName>
        <fullName evidence="15">Uncharacterized protein</fullName>
    </submittedName>
</protein>
<dbReference type="PROSITE" id="PS50071">
    <property type="entry name" value="HOMEOBOX_2"/>
    <property type="match status" value="1"/>
</dbReference>
<keyword evidence="16" id="KW-1185">Reference proteome</keyword>
<dbReference type="Pfam" id="PF01852">
    <property type="entry name" value="START"/>
    <property type="match status" value="1"/>
</dbReference>
<keyword evidence="3" id="KW-0805">Transcription regulation</keyword>
<keyword evidence="5 9" id="KW-0238">DNA-binding</keyword>
<evidence type="ECO:0000256" key="4">
    <source>
        <dbReference type="ARBA" id="ARBA00023054"/>
    </source>
</evidence>
<dbReference type="Pfam" id="PF25797">
    <property type="entry name" value="PDF2_C"/>
    <property type="match status" value="1"/>
</dbReference>
<dbReference type="CDD" id="cd08875">
    <property type="entry name" value="START_ArGLABRA2_like"/>
    <property type="match status" value="1"/>
</dbReference>
<feature type="coiled-coil region" evidence="11">
    <location>
        <begin position="141"/>
        <end position="208"/>
    </location>
</feature>
<dbReference type="AlphaFoldDB" id="A0ABD2YQX5"/>
<comment type="caution">
    <text evidence="15">The sequence shown here is derived from an EMBL/GenBank/DDBJ whole genome shotgun (WGS) entry which is preliminary data.</text>
</comment>
<evidence type="ECO:0000256" key="9">
    <source>
        <dbReference type="PROSITE-ProRule" id="PRU00108"/>
    </source>
</evidence>
<dbReference type="SUPFAM" id="SSF55961">
    <property type="entry name" value="Bet v1-like"/>
    <property type="match status" value="2"/>
</dbReference>
<keyword evidence="4 11" id="KW-0175">Coiled coil</keyword>
<dbReference type="SMART" id="SM00389">
    <property type="entry name" value="HOX"/>
    <property type="match status" value="1"/>
</dbReference>
<dbReference type="PANTHER" id="PTHR45654">
    <property type="entry name" value="HOMEOBOX-LEUCINE ZIPPER PROTEIN MERISTEM L1"/>
    <property type="match status" value="1"/>
</dbReference>
<sequence>MPSRIMARQLPSIIEGEENMGPFAPSSELSAGQTSSTDGNVLPGDAITIVSDSKIPEEELPKLESENQDNDPSKGPNRHDCKKKRYHRHTQNQLQELEAFFKVCPHPDDKQRKQLGCDLGLEPLQVKFWFQNKRTQIKTYYERANNEQLKAENEKLRAENIKYKESITKAYCPTCEGAHAIGDISLDKHQLRVENARLREEVERITCLVAKFVSKPYDNFTLESPSIIPCSLQVEEVAFRGQPDNAREINGEDELLRSLAGPTEFDKSMILEIAVSAIEEVIKMSEMDLPLWIQTMDNRKYVLNEDAYYHMFPRAIGLKLACFKTEASRDTDIIMMHHMNLIEVFMDMDKWTAMFASMVSRALVLQVISTGVEPGNYNGALKVISTEFQVLTPTIPTRECIFIRHCQQLAKDTWAVIDVSCDSLFSYMPLAKCQRRPSGCIIQAMPNGCSKVTWIEHVGVEDKDIHYLGRAFVESGLAFGAQRWVAVLSRQCERLASLMVTNFSPEDINDTVLTYPEARKNILKLSEMMTLNFCGGVTSSTTHSWMNFYPNGNEKVRIMTKKNENYPGNPSGTVLNATTCFWIPVPQKIVFEFLCDESTRSEWDILCSGGSIQELVHITNGQKAGNCVSLMRGSNLSQGDLLILQECSSDPTGSSVIYAPVDNINMKQLLDGGNPEHIAVLPSGFTIFPSGAPTLIQGRTMWGAGTVGSLVTISFQILADSVFTTRLPFTSLSVINGLLEATTDKIKAILAPNSA</sequence>
<dbReference type="FunFam" id="1.10.10.60:FF:000229">
    <property type="entry name" value="Homeobox-leucine zipper protein HDG1"/>
    <property type="match status" value="1"/>
</dbReference>
<dbReference type="Proteomes" id="UP001630127">
    <property type="component" value="Unassembled WGS sequence"/>
</dbReference>
<proteinExistence type="inferred from homology"/>
<feature type="domain" description="START" evidence="14">
    <location>
        <begin position="263"/>
        <end position="497"/>
    </location>
</feature>
<evidence type="ECO:0000256" key="10">
    <source>
        <dbReference type="RuleBase" id="RU000682"/>
    </source>
</evidence>
<dbReference type="EMBL" id="JBJUIK010000012">
    <property type="protein sequence ID" value="KAL3509758.1"/>
    <property type="molecule type" value="Genomic_DNA"/>
</dbReference>
<feature type="compositionally biased region" description="Basic and acidic residues" evidence="12">
    <location>
        <begin position="54"/>
        <end position="65"/>
    </location>
</feature>
<evidence type="ECO:0000256" key="7">
    <source>
        <dbReference type="ARBA" id="ARBA00023163"/>
    </source>
</evidence>
<feature type="domain" description="Homeobox" evidence="13">
    <location>
        <begin position="80"/>
        <end position="140"/>
    </location>
</feature>
<dbReference type="GO" id="GO:0005634">
    <property type="term" value="C:nucleus"/>
    <property type="evidence" value="ECO:0007669"/>
    <property type="project" value="UniProtKB-SubCell"/>
</dbReference>
<dbReference type="SMART" id="SM00234">
    <property type="entry name" value="START"/>
    <property type="match status" value="1"/>
</dbReference>
<dbReference type="Gene3D" id="3.30.530.20">
    <property type="match status" value="1"/>
</dbReference>
<dbReference type="InterPro" id="IPR009057">
    <property type="entry name" value="Homeodomain-like_sf"/>
</dbReference>
<evidence type="ECO:0000256" key="11">
    <source>
        <dbReference type="SAM" id="Coils"/>
    </source>
</evidence>
<evidence type="ECO:0000313" key="15">
    <source>
        <dbReference type="EMBL" id="KAL3509758.1"/>
    </source>
</evidence>
<feature type="DNA-binding region" description="Homeobox" evidence="9">
    <location>
        <begin position="82"/>
        <end position="141"/>
    </location>
</feature>
<feature type="compositionally biased region" description="Polar residues" evidence="12">
    <location>
        <begin position="27"/>
        <end position="39"/>
    </location>
</feature>
<evidence type="ECO:0000259" key="13">
    <source>
        <dbReference type="PROSITE" id="PS50071"/>
    </source>
</evidence>
<evidence type="ECO:0000259" key="14">
    <source>
        <dbReference type="PROSITE" id="PS50848"/>
    </source>
</evidence>
<feature type="region of interest" description="Disordered" evidence="12">
    <location>
        <begin position="1"/>
        <end position="89"/>
    </location>
</feature>
<dbReference type="InterPro" id="IPR002913">
    <property type="entry name" value="START_lipid-bd_dom"/>
</dbReference>
<dbReference type="PANTHER" id="PTHR45654:SF93">
    <property type="entry name" value="HOMEOBOX-LEUCINE ZIPPER PROTEIN HDG2-RELATED"/>
    <property type="match status" value="1"/>
</dbReference>
<dbReference type="InterPro" id="IPR001356">
    <property type="entry name" value="HD"/>
</dbReference>
<keyword evidence="7" id="KW-0804">Transcription</keyword>
<organism evidence="15 16">
    <name type="scientific">Cinchona calisaya</name>
    <dbReference type="NCBI Taxonomy" id="153742"/>
    <lineage>
        <taxon>Eukaryota</taxon>
        <taxon>Viridiplantae</taxon>
        <taxon>Streptophyta</taxon>
        <taxon>Embryophyta</taxon>
        <taxon>Tracheophyta</taxon>
        <taxon>Spermatophyta</taxon>
        <taxon>Magnoliopsida</taxon>
        <taxon>eudicotyledons</taxon>
        <taxon>Gunneridae</taxon>
        <taxon>Pentapetalae</taxon>
        <taxon>asterids</taxon>
        <taxon>lamiids</taxon>
        <taxon>Gentianales</taxon>
        <taxon>Rubiaceae</taxon>
        <taxon>Cinchonoideae</taxon>
        <taxon>Cinchoneae</taxon>
        <taxon>Cinchona</taxon>
    </lineage>
</organism>